<organism evidence="1 2">
    <name type="scientific">Knipowitschia caucasica</name>
    <name type="common">Caucasian dwarf goby</name>
    <name type="synonym">Pomatoschistus caucasicus</name>
    <dbReference type="NCBI Taxonomy" id="637954"/>
    <lineage>
        <taxon>Eukaryota</taxon>
        <taxon>Metazoa</taxon>
        <taxon>Chordata</taxon>
        <taxon>Craniata</taxon>
        <taxon>Vertebrata</taxon>
        <taxon>Euteleostomi</taxon>
        <taxon>Actinopterygii</taxon>
        <taxon>Neopterygii</taxon>
        <taxon>Teleostei</taxon>
        <taxon>Neoteleostei</taxon>
        <taxon>Acanthomorphata</taxon>
        <taxon>Gobiaria</taxon>
        <taxon>Gobiiformes</taxon>
        <taxon>Gobioidei</taxon>
        <taxon>Gobiidae</taxon>
        <taxon>Gobiinae</taxon>
        <taxon>Knipowitschia</taxon>
    </lineage>
</organism>
<proteinExistence type="predicted"/>
<dbReference type="Proteomes" id="UP001497482">
    <property type="component" value="Chromosome 15"/>
</dbReference>
<accession>A0AAV2JYE5</accession>
<protein>
    <submittedName>
        <fullName evidence="1">Uncharacterized protein</fullName>
    </submittedName>
</protein>
<reference evidence="1 2" key="1">
    <citation type="submission" date="2024-04" db="EMBL/GenBank/DDBJ databases">
        <authorList>
            <person name="Waldvogel A.-M."/>
            <person name="Schoenle A."/>
        </authorList>
    </citation>
    <scope>NUCLEOTIDE SEQUENCE [LARGE SCALE GENOMIC DNA]</scope>
</reference>
<name>A0AAV2JYE5_KNICA</name>
<gene>
    <name evidence="1" type="ORF">KC01_LOCUS12492</name>
</gene>
<dbReference type="EMBL" id="OZ035837">
    <property type="protein sequence ID" value="CAL1581763.1"/>
    <property type="molecule type" value="Genomic_DNA"/>
</dbReference>
<evidence type="ECO:0000313" key="1">
    <source>
        <dbReference type="EMBL" id="CAL1581763.1"/>
    </source>
</evidence>
<keyword evidence="2" id="KW-1185">Reference proteome</keyword>
<evidence type="ECO:0000313" key="2">
    <source>
        <dbReference type="Proteomes" id="UP001497482"/>
    </source>
</evidence>
<dbReference type="AlphaFoldDB" id="A0AAV2JYE5"/>
<sequence>MHAMSKAHIHIAACTCWDGESALQMRARPRAVSTSVSCGVPMVTARVVVTRGVKLAGLLLELSSRVDIIEIRYLQQLQGNWSCSLGPSEGLDLKKKKTFFTFGLYKDFFLEKICFAGDGAL</sequence>